<comment type="caution">
    <text evidence="1">The sequence shown here is derived from an EMBL/GenBank/DDBJ whole genome shotgun (WGS) entry which is preliminary data.</text>
</comment>
<dbReference type="AlphaFoldDB" id="J9E046"/>
<protein>
    <submittedName>
        <fullName evidence="1">Uncharacterized protein</fullName>
    </submittedName>
</protein>
<reference evidence="2" key="1">
    <citation type="submission" date="2012-08" db="EMBL/GenBank/DDBJ databases">
        <title>The Genome Sequence of Wuchereria bancrofti.</title>
        <authorList>
            <person name="Nutman T.B."/>
            <person name="Fink D.L."/>
            <person name="Russ C."/>
            <person name="Young S."/>
            <person name="Zeng Q."/>
            <person name="Koehrsen M."/>
            <person name="Alvarado L."/>
            <person name="Berlin A."/>
            <person name="Chapman S.B."/>
            <person name="Chen Z."/>
            <person name="Freedman E."/>
            <person name="Gellesch M."/>
            <person name="Goldberg J."/>
            <person name="Griggs A."/>
            <person name="Gujja S."/>
            <person name="Heilman E.R."/>
            <person name="Heiman D."/>
            <person name="Hepburn T."/>
            <person name="Howarth C."/>
            <person name="Jen D."/>
            <person name="Larson L."/>
            <person name="Lewis B."/>
            <person name="Mehta T."/>
            <person name="Park D."/>
            <person name="Pearson M."/>
            <person name="Roberts A."/>
            <person name="Saif S."/>
            <person name="Shea T."/>
            <person name="Shenoy N."/>
            <person name="Sisk P."/>
            <person name="Stolte C."/>
            <person name="Sykes S."/>
            <person name="Walk T."/>
            <person name="White J."/>
            <person name="Yandava C."/>
            <person name="Haas B."/>
            <person name="Henn M.R."/>
            <person name="Nusbaum C."/>
            <person name="Birren B."/>
        </authorList>
    </citation>
    <scope>NUCLEOTIDE SEQUENCE [LARGE SCALE GENOMIC DNA]</scope>
    <source>
        <strain evidence="2">NA</strain>
    </source>
</reference>
<name>J9E046_WUCBA</name>
<sequence length="140" mass="16163">NCQNDKIEERVDDVPLLLEESVTHRTRQTHFPTLQQQQQIALSFPSLNNNSDSIVTQPAAVVSSIWHLPSDQGVKFRKNRQATSKMTSRRNDVRFHSNPAIPVSKMATNYLANELRRSMIIPVSERRKFFETIAEYSHPF</sequence>
<accession>J9E046</accession>
<dbReference type="Proteomes" id="UP000004810">
    <property type="component" value="Unassembled WGS sequence"/>
</dbReference>
<evidence type="ECO:0000313" key="1">
    <source>
        <dbReference type="EMBL" id="EJW75546.1"/>
    </source>
</evidence>
<feature type="non-terminal residue" evidence="1">
    <location>
        <position position="1"/>
    </location>
</feature>
<evidence type="ECO:0000313" key="2">
    <source>
        <dbReference type="Proteomes" id="UP000004810"/>
    </source>
</evidence>
<gene>
    <name evidence="1" type="ORF">WUBG_13546</name>
</gene>
<dbReference type="EMBL" id="ADBV01010405">
    <property type="protein sequence ID" value="EJW75546.1"/>
    <property type="molecule type" value="Genomic_DNA"/>
</dbReference>
<organism evidence="1 2">
    <name type="scientific">Wuchereria bancrofti</name>
    <dbReference type="NCBI Taxonomy" id="6293"/>
    <lineage>
        <taxon>Eukaryota</taxon>
        <taxon>Metazoa</taxon>
        <taxon>Ecdysozoa</taxon>
        <taxon>Nematoda</taxon>
        <taxon>Chromadorea</taxon>
        <taxon>Rhabditida</taxon>
        <taxon>Spirurina</taxon>
        <taxon>Spiruromorpha</taxon>
        <taxon>Filarioidea</taxon>
        <taxon>Onchocercidae</taxon>
        <taxon>Wuchereria</taxon>
    </lineage>
</organism>
<proteinExistence type="predicted"/>